<reference evidence="1" key="1">
    <citation type="submission" date="2021-01" db="EMBL/GenBank/DDBJ databases">
        <title>Chromosome-level genome assembly of a human fungal pathogen reveals clustering of transcriptionally co-regulated genes.</title>
        <authorList>
            <person name="Voorhies M."/>
            <person name="Cohen S."/>
            <person name="Shea T.P."/>
            <person name="Petrus S."/>
            <person name="Munoz J.F."/>
            <person name="Poplawski S."/>
            <person name="Goldman W.E."/>
            <person name="Michael T."/>
            <person name="Cuomo C.A."/>
            <person name="Sil A."/>
            <person name="Beyhan S."/>
        </authorList>
    </citation>
    <scope>NUCLEOTIDE SEQUENCE</scope>
    <source>
        <strain evidence="1">H88</strain>
    </source>
</reference>
<proteinExistence type="predicted"/>
<protein>
    <submittedName>
        <fullName evidence="1">Uncharacterized protein</fullName>
    </submittedName>
</protein>
<dbReference type="EMBL" id="CP069107">
    <property type="protein sequence ID" value="QSS57901.1"/>
    <property type="molecule type" value="Genomic_DNA"/>
</dbReference>
<dbReference type="Proteomes" id="UP000663419">
    <property type="component" value="Chromosome 6"/>
</dbReference>
<dbReference type="AlphaFoldDB" id="A0A8A1LVU7"/>
<gene>
    <name evidence="1" type="ORF">I7I53_12230</name>
</gene>
<organism evidence="1 2">
    <name type="scientific">Ajellomyces capsulatus (strain H88)</name>
    <name type="common">Darling's disease fungus</name>
    <name type="synonym">Histoplasma capsulatum</name>
    <dbReference type="NCBI Taxonomy" id="544711"/>
    <lineage>
        <taxon>Eukaryota</taxon>
        <taxon>Fungi</taxon>
        <taxon>Dikarya</taxon>
        <taxon>Ascomycota</taxon>
        <taxon>Pezizomycotina</taxon>
        <taxon>Eurotiomycetes</taxon>
        <taxon>Eurotiomycetidae</taxon>
        <taxon>Onygenales</taxon>
        <taxon>Ajellomycetaceae</taxon>
        <taxon>Histoplasma</taxon>
    </lineage>
</organism>
<sequence length="61" mass="6863">MHLSCTCFHLKSALRRFLLVDQQLPSLINSAQQDSSRLSLWIAISLLRTVLIGRVKRISAG</sequence>
<evidence type="ECO:0000313" key="1">
    <source>
        <dbReference type="EMBL" id="QSS57901.1"/>
    </source>
</evidence>
<accession>A0A8A1LVU7</accession>
<name>A0A8A1LVU7_AJEC8</name>
<evidence type="ECO:0000313" key="2">
    <source>
        <dbReference type="Proteomes" id="UP000663419"/>
    </source>
</evidence>
<dbReference type="VEuPathDB" id="FungiDB:I7I53_12230"/>